<sequence>MDCKAKVGLEVVYRFLARWIKACDEQHNGHCQPIPVQKRRPHQIPDWVIDTRDARIVPGHTVSQYIALSYVWNYDEANAQPPQAERLLLKQSNLSEFQKPGYLNGTAALHLPQAIKDAIDVVRKLRERFLWVDCLCIVQDNGNTRAQVEHMDEIYSGAYFTIIAAASSSGLFGMRRNTEERGMGGFVPFNRSPAEAYIERLYQNLFDSKWATRGWTFQEQILSKRAVIFINGDMFWDCQRCVWDKHELIPGSNAETNGSYTGPYYDIARQMSSISWPDFGMYIELVCLYNSRDFTYPQDSLPAFSGVLNSLMRSFPFGFLSGLPQLFLDIALLWQPFSRAKRRNAKDGGAVAPSRHLPSWSWCGWQCPVDPFSLRTGLAYSHREDYQSRALTWQTQGLVRWSVLSEDMQQELRLDGPPFGPPRQEQYKDLRTKQDVKLPKGWSRNTGDYSKPSSGSDSVYFTHSSDTTSRFKHPVPINDAALSTALNQSIWPFLSCEAAQAFFRIRAILKPLQEMTKCASLKTSVFNLPQFTEGPAFKDICHVLCLQDTQGRSAGLLRQMDDTKVEPGEGIELIAISTGSVAYAELESAFEEKIDRVGSYSYRHELRTIWFEQVLSSGSIENDSEDEMSRWWKSHPCMFPDNTRQAWRSARGNRSPDAERRASNPVKDGNSRGDYHFYNVLWIERQGDIAYRRAAGRVPKVIWEENCSKPIKVVLG</sequence>
<dbReference type="InterPro" id="IPR010730">
    <property type="entry name" value="HET"/>
</dbReference>
<feature type="region of interest" description="Disordered" evidence="1">
    <location>
        <begin position="648"/>
        <end position="668"/>
    </location>
</feature>
<keyword evidence="4" id="KW-1185">Reference proteome</keyword>
<gene>
    <name evidence="3" type="ORF">BU23DRAFT_473791</name>
</gene>
<feature type="compositionally biased region" description="Polar residues" evidence="1">
    <location>
        <begin position="443"/>
        <end position="461"/>
    </location>
</feature>
<dbReference type="PANTHER" id="PTHR33112">
    <property type="entry name" value="DOMAIN PROTEIN, PUTATIVE-RELATED"/>
    <property type="match status" value="1"/>
</dbReference>
<proteinExistence type="predicted"/>
<organism evidence="3 4">
    <name type="scientific">Bimuria novae-zelandiae CBS 107.79</name>
    <dbReference type="NCBI Taxonomy" id="1447943"/>
    <lineage>
        <taxon>Eukaryota</taxon>
        <taxon>Fungi</taxon>
        <taxon>Dikarya</taxon>
        <taxon>Ascomycota</taxon>
        <taxon>Pezizomycotina</taxon>
        <taxon>Dothideomycetes</taxon>
        <taxon>Pleosporomycetidae</taxon>
        <taxon>Pleosporales</taxon>
        <taxon>Massarineae</taxon>
        <taxon>Didymosphaeriaceae</taxon>
        <taxon>Bimuria</taxon>
    </lineage>
</organism>
<dbReference type="Pfam" id="PF06985">
    <property type="entry name" value="HET"/>
    <property type="match status" value="1"/>
</dbReference>
<name>A0A6A5VBD0_9PLEO</name>
<dbReference type="Proteomes" id="UP000800036">
    <property type="component" value="Unassembled WGS sequence"/>
</dbReference>
<evidence type="ECO:0000256" key="1">
    <source>
        <dbReference type="SAM" id="MobiDB-lite"/>
    </source>
</evidence>
<dbReference type="EMBL" id="ML976700">
    <property type="protein sequence ID" value="KAF1970547.1"/>
    <property type="molecule type" value="Genomic_DNA"/>
</dbReference>
<evidence type="ECO:0000259" key="2">
    <source>
        <dbReference type="Pfam" id="PF06985"/>
    </source>
</evidence>
<dbReference type="OrthoDB" id="5428863at2759"/>
<evidence type="ECO:0000313" key="3">
    <source>
        <dbReference type="EMBL" id="KAF1970547.1"/>
    </source>
</evidence>
<reference evidence="3" key="1">
    <citation type="journal article" date="2020" name="Stud. Mycol.">
        <title>101 Dothideomycetes genomes: a test case for predicting lifestyles and emergence of pathogens.</title>
        <authorList>
            <person name="Haridas S."/>
            <person name="Albert R."/>
            <person name="Binder M."/>
            <person name="Bloem J."/>
            <person name="Labutti K."/>
            <person name="Salamov A."/>
            <person name="Andreopoulos B."/>
            <person name="Baker S."/>
            <person name="Barry K."/>
            <person name="Bills G."/>
            <person name="Bluhm B."/>
            <person name="Cannon C."/>
            <person name="Castanera R."/>
            <person name="Culley D."/>
            <person name="Daum C."/>
            <person name="Ezra D."/>
            <person name="Gonzalez J."/>
            <person name="Henrissat B."/>
            <person name="Kuo A."/>
            <person name="Liang C."/>
            <person name="Lipzen A."/>
            <person name="Lutzoni F."/>
            <person name="Magnuson J."/>
            <person name="Mondo S."/>
            <person name="Nolan M."/>
            <person name="Ohm R."/>
            <person name="Pangilinan J."/>
            <person name="Park H.-J."/>
            <person name="Ramirez L."/>
            <person name="Alfaro M."/>
            <person name="Sun H."/>
            <person name="Tritt A."/>
            <person name="Yoshinaga Y."/>
            <person name="Zwiers L.-H."/>
            <person name="Turgeon B."/>
            <person name="Goodwin S."/>
            <person name="Spatafora J."/>
            <person name="Crous P."/>
            <person name="Grigoriev I."/>
        </authorList>
    </citation>
    <scope>NUCLEOTIDE SEQUENCE</scope>
    <source>
        <strain evidence="3">CBS 107.79</strain>
    </source>
</reference>
<dbReference type="PANTHER" id="PTHR33112:SF10">
    <property type="entry name" value="TOL"/>
    <property type="match status" value="1"/>
</dbReference>
<dbReference type="AlphaFoldDB" id="A0A6A5VBD0"/>
<protein>
    <submittedName>
        <fullName evidence="3">HET-domain-containing protein</fullName>
    </submittedName>
</protein>
<evidence type="ECO:0000313" key="4">
    <source>
        <dbReference type="Proteomes" id="UP000800036"/>
    </source>
</evidence>
<feature type="region of interest" description="Disordered" evidence="1">
    <location>
        <begin position="439"/>
        <end position="461"/>
    </location>
</feature>
<accession>A0A6A5VBD0</accession>
<feature type="domain" description="Heterokaryon incompatibility" evidence="2">
    <location>
        <begin position="65"/>
        <end position="219"/>
    </location>
</feature>